<feature type="transmembrane region" description="Helical" evidence="5">
    <location>
        <begin position="169"/>
        <end position="193"/>
    </location>
</feature>
<accession>A0ABR0J9I0</accession>
<name>A0ABR0J9I0_9EURO</name>
<evidence type="ECO:0000256" key="5">
    <source>
        <dbReference type="SAM" id="Phobius"/>
    </source>
</evidence>
<dbReference type="PROSITE" id="PS50850">
    <property type="entry name" value="MFS"/>
    <property type="match status" value="1"/>
</dbReference>
<comment type="subcellular location">
    <subcellularLocation>
        <location evidence="1">Membrane</location>
        <topology evidence="1">Multi-pass membrane protein</topology>
    </subcellularLocation>
</comment>
<dbReference type="InterPro" id="IPR011701">
    <property type="entry name" value="MFS"/>
</dbReference>
<dbReference type="Proteomes" id="UP001345691">
    <property type="component" value="Unassembled WGS sequence"/>
</dbReference>
<dbReference type="Gene3D" id="1.20.1250.20">
    <property type="entry name" value="MFS general substrate transporter like domains"/>
    <property type="match status" value="1"/>
</dbReference>
<feature type="transmembrane region" description="Helical" evidence="5">
    <location>
        <begin position="79"/>
        <end position="98"/>
    </location>
</feature>
<proteinExistence type="predicted"/>
<keyword evidence="4 5" id="KW-0472">Membrane</keyword>
<protein>
    <recommendedName>
        <fullName evidence="6">Major facilitator superfamily (MFS) profile domain-containing protein</fullName>
    </recommendedName>
</protein>
<sequence length="516" mass="56197">MSSNGSKSQSMSRAVGGRFLHEHEKADEICSETIRIDADLPLTCTETTHDEDGREIILLSFAPRDKENPFNWSVHRRRFITVLLCIMALFVGLGTTAYTSGIESMCKDLTASKELGEMGLFLFNITTAMAPLFLAPFCELAGRRYVYVGAFFGFSIMFVGTALGKNIATILVCRALLGVFGSVGTILVVGTFSDMFPAEEMAGPMAAFSYVAVLGNIAAPIYAGFIDETVGWRWIEGIQGLANIPVLILVAFGLPETRGGLVLSKRAKTLAAATGDDSFVSPLALEVKSVKSLLHKSSVKAIHMLITEPVVLVFGIWFAFAWFLTFLFLSVVPITFQDKRGWSEGIAGLPYISLCIGVTVGYLANLLQIRRWSRIQPSRKVLPEDRLYGVMYGGFCLPIGLFLYSFTQYGWLTWVGPTISLAPIAIGIYFVFESCCSYTADCYGENAGSALAGQAFLRNTLGAIAPLCATQFFQNVGSQYAGLILALIATAMAPIPYLLFEYGPVLRQRSSKAPHD</sequence>
<evidence type="ECO:0000256" key="1">
    <source>
        <dbReference type="ARBA" id="ARBA00004141"/>
    </source>
</evidence>
<keyword evidence="3 5" id="KW-1133">Transmembrane helix</keyword>
<gene>
    <name evidence="7" type="ORF">LTR69_005971</name>
</gene>
<feature type="transmembrane region" description="Helical" evidence="5">
    <location>
        <begin position="411"/>
        <end position="432"/>
    </location>
</feature>
<evidence type="ECO:0000313" key="7">
    <source>
        <dbReference type="EMBL" id="KAK5059383.1"/>
    </source>
</evidence>
<dbReference type="PANTHER" id="PTHR23502">
    <property type="entry name" value="MAJOR FACILITATOR SUPERFAMILY"/>
    <property type="match status" value="1"/>
</dbReference>
<dbReference type="PANTHER" id="PTHR23502:SF45">
    <property type="entry name" value="MAJOR FACILITATOR SUPERFAMILY (MFS) PROFILE DOMAIN-CONTAINING PROTEIN"/>
    <property type="match status" value="1"/>
</dbReference>
<feature type="transmembrane region" description="Helical" evidence="5">
    <location>
        <begin position="145"/>
        <end position="163"/>
    </location>
</feature>
<dbReference type="Pfam" id="PF07690">
    <property type="entry name" value="MFS_1"/>
    <property type="match status" value="1"/>
</dbReference>
<evidence type="ECO:0000256" key="4">
    <source>
        <dbReference type="ARBA" id="ARBA00023136"/>
    </source>
</evidence>
<feature type="domain" description="Major facilitator superfamily (MFS) profile" evidence="6">
    <location>
        <begin position="80"/>
        <end position="504"/>
    </location>
</feature>
<evidence type="ECO:0000259" key="6">
    <source>
        <dbReference type="PROSITE" id="PS50850"/>
    </source>
</evidence>
<feature type="transmembrane region" description="Helical" evidence="5">
    <location>
        <begin position="310"/>
        <end position="336"/>
    </location>
</feature>
<dbReference type="InterPro" id="IPR020846">
    <property type="entry name" value="MFS_dom"/>
</dbReference>
<reference evidence="7 8" key="1">
    <citation type="submission" date="2023-08" db="EMBL/GenBank/DDBJ databases">
        <title>Black Yeasts Isolated from many extreme environments.</title>
        <authorList>
            <person name="Coleine C."/>
            <person name="Stajich J.E."/>
            <person name="Selbmann L."/>
        </authorList>
    </citation>
    <scope>NUCLEOTIDE SEQUENCE [LARGE SCALE GENOMIC DNA]</scope>
    <source>
        <strain evidence="7 8">CCFEE 6328</strain>
    </source>
</reference>
<organism evidence="7 8">
    <name type="scientific">Exophiala sideris</name>
    <dbReference type="NCBI Taxonomy" id="1016849"/>
    <lineage>
        <taxon>Eukaryota</taxon>
        <taxon>Fungi</taxon>
        <taxon>Dikarya</taxon>
        <taxon>Ascomycota</taxon>
        <taxon>Pezizomycotina</taxon>
        <taxon>Eurotiomycetes</taxon>
        <taxon>Chaetothyriomycetidae</taxon>
        <taxon>Chaetothyriales</taxon>
        <taxon>Herpotrichiellaceae</taxon>
        <taxon>Exophiala</taxon>
    </lineage>
</organism>
<feature type="transmembrane region" description="Helical" evidence="5">
    <location>
        <begin position="480"/>
        <end position="500"/>
    </location>
</feature>
<feature type="transmembrane region" description="Helical" evidence="5">
    <location>
        <begin position="348"/>
        <end position="367"/>
    </location>
</feature>
<feature type="transmembrane region" description="Helical" evidence="5">
    <location>
        <begin position="387"/>
        <end position="405"/>
    </location>
</feature>
<comment type="caution">
    <text evidence="7">The sequence shown here is derived from an EMBL/GenBank/DDBJ whole genome shotgun (WGS) entry which is preliminary data.</text>
</comment>
<feature type="transmembrane region" description="Helical" evidence="5">
    <location>
        <begin position="118"/>
        <end position="138"/>
    </location>
</feature>
<evidence type="ECO:0000256" key="3">
    <source>
        <dbReference type="ARBA" id="ARBA00022989"/>
    </source>
</evidence>
<evidence type="ECO:0000313" key="8">
    <source>
        <dbReference type="Proteomes" id="UP001345691"/>
    </source>
</evidence>
<dbReference type="SUPFAM" id="SSF103473">
    <property type="entry name" value="MFS general substrate transporter"/>
    <property type="match status" value="1"/>
</dbReference>
<evidence type="ECO:0000256" key="2">
    <source>
        <dbReference type="ARBA" id="ARBA00022692"/>
    </source>
</evidence>
<dbReference type="EMBL" id="JAVRRF010000012">
    <property type="protein sequence ID" value="KAK5059383.1"/>
    <property type="molecule type" value="Genomic_DNA"/>
</dbReference>
<keyword evidence="8" id="KW-1185">Reference proteome</keyword>
<dbReference type="InterPro" id="IPR036259">
    <property type="entry name" value="MFS_trans_sf"/>
</dbReference>
<feature type="transmembrane region" description="Helical" evidence="5">
    <location>
        <begin position="237"/>
        <end position="255"/>
    </location>
</feature>
<keyword evidence="2 5" id="KW-0812">Transmembrane</keyword>
<feature type="transmembrane region" description="Helical" evidence="5">
    <location>
        <begin position="205"/>
        <end position="225"/>
    </location>
</feature>